<name>A0ABT3X6F6_9BACL</name>
<feature type="domain" description="Calcineurin-like phosphoesterase" evidence="2">
    <location>
        <begin position="31"/>
        <end position="236"/>
    </location>
</feature>
<evidence type="ECO:0000313" key="3">
    <source>
        <dbReference type="EMBL" id="MCX7571432.1"/>
    </source>
</evidence>
<dbReference type="InterPro" id="IPR029052">
    <property type="entry name" value="Metallo-depent_PP-like"/>
</dbReference>
<organism evidence="3 4">
    <name type="scientific">Tumebacillus lacus</name>
    <dbReference type="NCBI Taxonomy" id="2995335"/>
    <lineage>
        <taxon>Bacteria</taxon>
        <taxon>Bacillati</taxon>
        <taxon>Bacillota</taxon>
        <taxon>Bacilli</taxon>
        <taxon>Bacillales</taxon>
        <taxon>Alicyclobacillaceae</taxon>
        <taxon>Tumebacillus</taxon>
    </lineage>
</organism>
<dbReference type="InterPro" id="IPR051918">
    <property type="entry name" value="STPP_CPPED1"/>
</dbReference>
<dbReference type="EMBL" id="JAPMLT010000010">
    <property type="protein sequence ID" value="MCX7571432.1"/>
    <property type="molecule type" value="Genomic_DNA"/>
</dbReference>
<dbReference type="Proteomes" id="UP001208017">
    <property type="component" value="Unassembled WGS sequence"/>
</dbReference>
<dbReference type="Gene3D" id="3.60.21.10">
    <property type="match status" value="1"/>
</dbReference>
<evidence type="ECO:0000313" key="4">
    <source>
        <dbReference type="Proteomes" id="UP001208017"/>
    </source>
</evidence>
<dbReference type="Pfam" id="PF00149">
    <property type="entry name" value="Metallophos"/>
    <property type="match status" value="1"/>
</dbReference>
<dbReference type="SUPFAM" id="SSF56300">
    <property type="entry name" value="Metallo-dependent phosphatases"/>
    <property type="match status" value="1"/>
</dbReference>
<proteinExistence type="predicted"/>
<comment type="caution">
    <text evidence="3">The sequence shown here is derived from an EMBL/GenBank/DDBJ whole genome shotgun (WGS) entry which is preliminary data.</text>
</comment>
<feature type="signal peptide" evidence="1">
    <location>
        <begin position="1"/>
        <end position="19"/>
    </location>
</feature>
<reference evidence="3 4" key="1">
    <citation type="submission" date="2022-11" db="EMBL/GenBank/DDBJ databases">
        <title>Study of microbial diversity in lake waters.</title>
        <authorList>
            <person name="Zhang J."/>
        </authorList>
    </citation>
    <scope>NUCLEOTIDE SEQUENCE [LARGE SCALE GENOMIC DNA]</scope>
    <source>
        <strain evidence="3 4">DT12</strain>
    </source>
</reference>
<feature type="chain" id="PRO_5045053244" evidence="1">
    <location>
        <begin position="20"/>
        <end position="314"/>
    </location>
</feature>
<keyword evidence="4" id="KW-1185">Reference proteome</keyword>
<evidence type="ECO:0000256" key="1">
    <source>
        <dbReference type="SAM" id="SignalP"/>
    </source>
</evidence>
<dbReference type="InterPro" id="IPR004843">
    <property type="entry name" value="Calcineurin-like_PHP"/>
</dbReference>
<evidence type="ECO:0000259" key="2">
    <source>
        <dbReference type="Pfam" id="PF00149"/>
    </source>
</evidence>
<dbReference type="RefSeq" id="WP_267152680.1">
    <property type="nucleotide sequence ID" value="NZ_JAPMLT010000010.1"/>
</dbReference>
<sequence>MLKTIALMAALAFQSAAIPATTVPAIQPELRFPVISDTHVQSWDTRSQTKFKQALTDLHNVAPKSDAMVITGDLGNGQPADYAALSAILSGTPHPAQTLFTIGNHEFYKAWMNTSGQFSEKTFPNGETEQASITRFLHLTGESKVYYERWIKGYHFLVLGSEQYRQSNPANLESAWLSSGQLHWLKEELKEKKEANRPIFVFLHQPIEQTVQGEELRAILAEHPEVIFFSGHTHTYLGHPNTLMRDQFTRVNTSSVLDPVNGADQQISPEQSEGMVVSVYDDKVVIQGRDFHGKRWIEGAQYLIPLLTPTDQKL</sequence>
<dbReference type="PANTHER" id="PTHR43143:SF1">
    <property type="entry name" value="SERINE_THREONINE-PROTEIN PHOSPHATASE CPPED1"/>
    <property type="match status" value="1"/>
</dbReference>
<protein>
    <submittedName>
        <fullName evidence="3">Metallophosphoesterase</fullName>
    </submittedName>
</protein>
<keyword evidence="1" id="KW-0732">Signal</keyword>
<gene>
    <name evidence="3" type="ORF">OS242_15890</name>
</gene>
<dbReference type="PANTHER" id="PTHR43143">
    <property type="entry name" value="METALLOPHOSPHOESTERASE, CALCINEURIN SUPERFAMILY"/>
    <property type="match status" value="1"/>
</dbReference>
<accession>A0ABT3X6F6</accession>